<dbReference type="InterPro" id="IPR043428">
    <property type="entry name" value="LivM-like"/>
</dbReference>
<organism evidence="8 9">
    <name type="scientific">Halomarina salina</name>
    <dbReference type="NCBI Taxonomy" id="1872699"/>
    <lineage>
        <taxon>Archaea</taxon>
        <taxon>Methanobacteriati</taxon>
        <taxon>Methanobacteriota</taxon>
        <taxon>Stenosarchaea group</taxon>
        <taxon>Halobacteria</taxon>
        <taxon>Halobacteriales</taxon>
        <taxon>Natronomonadaceae</taxon>
        <taxon>Halomarina</taxon>
    </lineage>
</organism>
<dbReference type="AlphaFoldDB" id="A0ABD5RNA2"/>
<evidence type="ECO:0000256" key="1">
    <source>
        <dbReference type="ARBA" id="ARBA00004651"/>
    </source>
</evidence>
<comment type="subcellular location">
    <subcellularLocation>
        <location evidence="1">Cell membrane</location>
        <topology evidence="1">Multi-pass membrane protein</topology>
    </subcellularLocation>
</comment>
<evidence type="ECO:0000313" key="9">
    <source>
        <dbReference type="Proteomes" id="UP001596099"/>
    </source>
</evidence>
<dbReference type="PANTHER" id="PTHR30482:SF10">
    <property type="entry name" value="HIGH-AFFINITY BRANCHED-CHAIN AMINO ACID TRANSPORT PROTEIN BRAE"/>
    <property type="match status" value="1"/>
</dbReference>
<feature type="transmembrane region" description="Helical" evidence="7">
    <location>
        <begin position="80"/>
        <end position="99"/>
    </location>
</feature>
<feature type="transmembrane region" description="Helical" evidence="7">
    <location>
        <begin position="243"/>
        <end position="260"/>
    </location>
</feature>
<dbReference type="Pfam" id="PF02653">
    <property type="entry name" value="BPD_transp_2"/>
    <property type="match status" value="1"/>
</dbReference>
<evidence type="ECO:0000313" key="8">
    <source>
        <dbReference type="EMBL" id="MFC5972116.1"/>
    </source>
</evidence>
<keyword evidence="3 7" id="KW-0812">Transmembrane</keyword>
<dbReference type="Proteomes" id="UP001596099">
    <property type="component" value="Unassembled WGS sequence"/>
</dbReference>
<feature type="transmembrane region" description="Helical" evidence="7">
    <location>
        <begin position="46"/>
        <end position="68"/>
    </location>
</feature>
<dbReference type="GO" id="GO:0005886">
    <property type="term" value="C:plasma membrane"/>
    <property type="evidence" value="ECO:0007669"/>
    <property type="project" value="UniProtKB-SubCell"/>
</dbReference>
<dbReference type="InterPro" id="IPR001851">
    <property type="entry name" value="ABC_transp_permease"/>
</dbReference>
<dbReference type="EMBL" id="JBHSQH010000001">
    <property type="protein sequence ID" value="MFC5972116.1"/>
    <property type="molecule type" value="Genomic_DNA"/>
</dbReference>
<feature type="transmembrane region" description="Helical" evidence="7">
    <location>
        <begin position="324"/>
        <end position="347"/>
    </location>
</feature>
<name>A0ABD5RNA2_9EURY</name>
<evidence type="ECO:0000256" key="5">
    <source>
        <dbReference type="ARBA" id="ARBA00023136"/>
    </source>
</evidence>
<keyword evidence="9" id="KW-1185">Reference proteome</keyword>
<keyword evidence="4 7" id="KW-1133">Transmembrane helix</keyword>
<dbReference type="RefSeq" id="WP_247415145.1">
    <property type="nucleotide sequence ID" value="NZ_JALLGW010000001.1"/>
</dbReference>
<comment type="caution">
    <text evidence="8">The sequence shown here is derived from an EMBL/GenBank/DDBJ whole genome shotgun (WGS) entry which is preliminary data.</text>
</comment>
<feature type="transmembrane region" description="Helical" evidence="7">
    <location>
        <begin position="281"/>
        <end position="304"/>
    </location>
</feature>
<evidence type="ECO:0000256" key="4">
    <source>
        <dbReference type="ARBA" id="ARBA00022989"/>
    </source>
</evidence>
<feature type="region of interest" description="Disordered" evidence="6">
    <location>
        <begin position="350"/>
        <end position="370"/>
    </location>
</feature>
<protein>
    <submittedName>
        <fullName evidence="8">Branched-chain amino acid ABC transporter permease</fullName>
    </submittedName>
</protein>
<proteinExistence type="predicted"/>
<feature type="transmembrane region" description="Helical" evidence="7">
    <location>
        <begin position="20"/>
        <end position="39"/>
    </location>
</feature>
<accession>A0ABD5RNA2</accession>
<evidence type="ECO:0000256" key="7">
    <source>
        <dbReference type="SAM" id="Phobius"/>
    </source>
</evidence>
<dbReference type="CDD" id="cd06581">
    <property type="entry name" value="TM_PBP1_LivM_like"/>
    <property type="match status" value="1"/>
</dbReference>
<evidence type="ECO:0000256" key="3">
    <source>
        <dbReference type="ARBA" id="ARBA00022692"/>
    </source>
</evidence>
<evidence type="ECO:0000256" key="2">
    <source>
        <dbReference type="ARBA" id="ARBA00022475"/>
    </source>
</evidence>
<feature type="transmembrane region" description="Helical" evidence="7">
    <location>
        <begin position="194"/>
        <end position="212"/>
    </location>
</feature>
<gene>
    <name evidence="8" type="ORF">ACFPYI_12320</name>
</gene>
<reference evidence="8 9" key="1">
    <citation type="journal article" date="2019" name="Int. J. Syst. Evol. Microbiol.">
        <title>The Global Catalogue of Microorganisms (GCM) 10K type strain sequencing project: providing services to taxonomists for standard genome sequencing and annotation.</title>
        <authorList>
            <consortium name="The Broad Institute Genomics Platform"/>
            <consortium name="The Broad Institute Genome Sequencing Center for Infectious Disease"/>
            <person name="Wu L."/>
            <person name="Ma J."/>
        </authorList>
    </citation>
    <scope>NUCLEOTIDE SEQUENCE [LARGE SCALE GENOMIC DNA]</scope>
    <source>
        <strain evidence="8 9">CGMCC 1.12543</strain>
    </source>
</reference>
<dbReference type="PANTHER" id="PTHR30482">
    <property type="entry name" value="HIGH-AFFINITY BRANCHED-CHAIN AMINO ACID TRANSPORT SYSTEM PERMEASE"/>
    <property type="match status" value="1"/>
</dbReference>
<feature type="transmembrane region" description="Helical" evidence="7">
    <location>
        <begin position="111"/>
        <end position="133"/>
    </location>
</feature>
<evidence type="ECO:0000256" key="6">
    <source>
        <dbReference type="SAM" id="MobiDB-lite"/>
    </source>
</evidence>
<keyword evidence="2" id="KW-1003">Cell membrane</keyword>
<sequence length="370" mass="39511">MSSEQSSLGSIRTVYDRVDGWRYGSVLKLLVVFGILAALPPLLDVYVFGIGLGSFISTNILIVTLVYATAGQAWNIMSGYTGYFSFGHAAFFGVGAYATSKLSVTFGISPWVGLLVGGVVAALVGLLVGYLNFRYGLRGHYFALATFAIALLLQVVVRNMGELGGAVGIYRPFPSDYGAEFGLIAMQFRDATSYYYVIFGFLVVVTVAAWLIKRSQYGLYLFAIRENEEAAASLGISPFRYKMFAIGTSAFFTAWAGAFWSMYVEIIRPSTVFGINRNVQILLPSVVGGIGSVGGTILGAFVVFPLGEALRLSFPDTPGLDTVVYGGALVLIALLLPNGLVSLGGVFGRDSSDDEDGDSATNDERAPSDD</sequence>
<keyword evidence="5 7" id="KW-0472">Membrane</keyword>